<dbReference type="EMBL" id="MN739217">
    <property type="protein sequence ID" value="QHS94214.1"/>
    <property type="molecule type" value="Genomic_DNA"/>
</dbReference>
<reference evidence="2" key="1">
    <citation type="journal article" date="2020" name="Nature">
        <title>Giant virus diversity and host interactions through global metagenomics.</title>
        <authorList>
            <person name="Schulz F."/>
            <person name="Roux S."/>
            <person name="Paez-Espino D."/>
            <person name="Jungbluth S."/>
            <person name="Walsh D.A."/>
            <person name="Denef V.J."/>
            <person name="McMahon K.D."/>
            <person name="Konstantinidis K.T."/>
            <person name="Eloe-Fadrosh E.A."/>
            <person name="Kyrpides N.C."/>
            <person name="Woyke T."/>
        </authorList>
    </citation>
    <scope>NUCLEOTIDE SEQUENCE</scope>
    <source>
        <strain evidence="2">GVMAG-M-3300018416-26</strain>
    </source>
</reference>
<protein>
    <submittedName>
        <fullName evidence="2">Uncharacterized protein</fullName>
    </submittedName>
</protein>
<feature type="transmembrane region" description="Helical" evidence="1">
    <location>
        <begin position="44"/>
        <end position="65"/>
    </location>
</feature>
<keyword evidence="1" id="KW-0812">Transmembrane</keyword>
<feature type="transmembrane region" description="Helical" evidence="1">
    <location>
        <begin position="12"/>
        <end position="32"/>
    </location>
</feature>
<organism evidence="2">
    <name type="scientific">viral metagenome</name>
    <dbReference type="NCBI Taxonomy" id="1070528"/>
    <lineage>
        <taxon>unclassified sequences</taxon>
        <taxon>metagenomes</taxon>
        <taxon>organismal metagenomes</taxon>
    </lineage>
</organism>
<accession>A0A6C0BRF7</accession>
<keyword evidence="1" id="KW-1133">Transmembrane helix</keyword>
<evidence type="ECO:0000313" key="2">
    <source>
        <dbReference type="EMBL" id="QHS94214.1"/>
    </source>
</evidence>
<evidence type="ECO:0000256" key="1">
    <source>
        <dbReference type="SAM" id="Phobius"/>
    </source>
</evidence>
<proteinExistence type="predicted"/>
<dbReference type="AlphaFoldDB" id="A0A6C0BRF7"/>
<sequence length="84" mass="9082">MSEFSFDVMEIVVRILKYLFEGLVVATAAFFFPGKKPKVEEVMFIGFVAAATFSLLDLFAPSIGVSARHGAGFGMGANLVNFPN</sequence>
<keyword evidence="1" id="KW-0472">Membrane</keyword>
<name>A0A6C0BRF7_9ZZZZ</name>